<evidence type="ECO:0000259" key="2">
    <source>
        <dbReference type="Pfam" id="PF01205"/>
    </source>
</evidence>
<dbReference type="EMBL" id="JBCHKQ010000005">
    <property type="protein sequence ID" value="MEM5948803.1"/>
    <property type="molecule type" value="Genomic_DNA"/>
</dbReference>
<dbReference type="SUPFAM" id="SSF54211">
    <property type="entry name" value="Ribosomal protein S5 domain 2-like"/>
    <property type="match status" value="1"/>
</dbReference>
<keyword evidence="5" id="KW-1185">Reference proteome</keyword>
<dbReference type="Gene3D" id="3.30.70.240">
    <property type="match status" value="1"/>
</dbReference>
<dbReference type="SUPFAM" id="SSF54980">
    <property type="entry name" value="EF-G C-terminal domain-like"/>
    <property type="match status" value="1"/>
</dbReference>
<dbReference type="InterPro" id="IPR015796">
    <property type="entry name" value="Impact_YigZ-like"/>
</dbReference>
<dbReference type="InterPro" id="IPR015269">
    <property type="entry name" value="UPF0029_Impact_C"/>
</dbReference>
<dbReference type="PROSITE" id="PS00910">
    <property type="entry name" value="UPF0029"/>
    <property type="match status" value="1"/>
</dbReference>
<feature type="domain" description="UPF0029" evidence="3">
    <location>
        <begin position="140"/>
        <end position="194"/>
    </location>
</feature>
<gene>
    <name evidence="4" type="ORF">WKV44_09655</name>
</gene>
<dbReference type="NCBIfam" id="TIGR00257">
    <property type="entry name" value="IMPACT_YIGZ"/>
    <property type="match status" value="1"/>
</dbReference>
<dbReference type="Proteomes" id="UP001466331">
    <property type="component" value="Unassembled WGS sequence"/>
</dbReference>
<dbReference type="InterPro" id="IPR035647">
    <property type="entry name" value="EFG_III/V"/>
</dbReference>
<reference evidence="4 5" key="1">
    <citation type="submission" date="2024-03" db="EMBL/GenBank/DDBJ databases">
        <title>Ignisphaera cupida sp. nov., a hyperthermophilic hydrolytic archaeon from a hot spring of Kamchatka, and proposal of Ignisphaeraceae fam. nov.</title>
        <authorList>
            <person name="Podosokorskaya O.A."/>
            <person name="Elcheninov A.G."/>
            <person name="Maltseva A.I."/>
            <person name="Zayulina K.S."/>
            <person name="Novikov A."/>
            <person name="Merkel A.Y."/>
        </authorList>
    </citation>
    <scope>NUCLEOTIDE SEQUENCE [LARGE SCALE GENOMIC DNA]</scope>
    <source>
        <strain evidence="4 5">38H-sp</strain>
    </source>
</reference>
<dbReference type="InterPro" id="IPR020568">
    <property type="entry name" value="Ribosomal_Su5_D2-typ_SF"/>
</dbReference>
<dbReference type="InterPro" id="IPR023582">
    <property type="entry name" value="Impact"/>
</dbReference>
<sequence length="209" mass="23340">MSSYFMISSVSMAEYTVKRSRFISYAIPVIDRDTAEIEIKKKREEYSDATHVVYAYAIGKPGSEIIGMSDDGEPHGTAGKPVLSQITGRNLWNLLVVVIRYFGGIKLGTGGLVHAYAEAARLALDSSDIREYVPMCEFSLSCSYELYHRIKPLVDKYSLKIKNENYASSVELDASIAETKWHNFKTELMKLSQGGKNLVLKFNGGNNEC</sequence>
<protein>
    <submittedName>
        <fullName evidence="4">YigZ family protein</fullName>
    </submittedName>
</protein>
<evidence type="ECO:0000259" key="3">
    <source>
        <dbReference type="Pfam" id="PF09186"/>
    </source>
</evidence>
<organism evidence="4 5">
    <name type="scientific">Rarispira pelagica</name>
    <dbReference type="NCBI Taxonomy" id="3141764"/>
    <lineage>
        <taxon>Bacteria</taxon>
        <taxon>Pseudomonadati</taxon>
        <taxon>Spirochaetota</taxon>
        <taxon>Spirochaetia</taxon>
        <taxon>Winmispirales</taxon>
        <taxon>Winmispiraceae</taxon>
        <taxon>Rarispira</taxon>
    </lineage>
</organism>
<feature type="domain" description="Impact N-terminal" evidence="2">
    <location>
        <begin position="18"/>
        <end position="124"/>
    </location>
</feature>
<dbReference type="InterPro" id="IPR020569">
    <property type="entry name" value="UPF0029_Impact_CS"/>
</dbReference>
<evidence type="ECO:0000313" key="4">
    <source>
        <dbReference type="EMBL" id="MEM5948803.1"/>
    </source>
</evidence>
<dbReference type="Gene3D" id="3.30.230.30">
    <property type="entry name" value="Impact, N-terminal domain"/>
    <property type="match status" value="1"/>
</dbReference>
<dbReference type="InterPro" id="IPR036956">
    <property type="entry name" value="Impact_N_sf"/>
</dbReference>
<dbReference type="InterPro" id="IPR001498">
    <property type="entry name" value="Impact_N"/>
</dbReference>
<evidence type="ECO:0000313" key="5">
    <source>
        <dbReference type="Proteomes" id="UP001466331"/>
    </source>
</evidence>
<accession>A0ABU9UDP6</accession>
<evidence type="ECO:0000256" key="1">
    <source>
        <dbReference type="ARBA" id="ARBA00007665"/>
    </source>
</evidence>
<comment type="similarity">
    <text evidence="1">Belongs to the IMPACT family.</text>
</comment>
<dbReference type="Pfam" id="PF09186">
    <property type="entry name" value="DUF1949"/>
    <property type="match status" value="1"/>
</dbReference>
<comment type="caution">
    <text evidence="4">The sequence shown here is derived from an EMBL/GenBank/DDBJ whole genome shotgun (WGS) entry which is preliminary data.</text>
</comment>
<dbReference type="RefSeq" id="WP_420070253.1">
    <property type="nucleotide sequence ID" value="NZ_JBCHKQ010000005.1"/>
</dbReference>
<dbReference type="PANTHER" id="PTHR16301:SF20">
    <property type="entry name" value="IMPACT FAMILY MEMBER YIGZ"/>
    <property type="match status" value="1"/>
</dbReference>
<name>A0ABU9UDP6_9SPIR</name>
<dbReference type="PANTHER" id="PTHR16301">
    <property type="entry name" value="IMPACT-RELATED"/>
    <property type="match status" value="1"/>
</dbReference>
<dbReference type="Pfam" id="PF01205">
    <property type="entry name" value="Impact_N"/>
    <property type="match status" value="1"/>
</dbReference>
<proteinExistence type="inferred from homology"/>